<comment type="caution">
    <text evidence="11">The sequence shown here is derived from an EMBL/GenBank/DDBJ whole genome shotgun (WGS) entry which is preliminary data.</text>
</comment>
<dbReference type="Gene3D" id="2.160.10.10">
    <property type="entry name" value="Hexapeptide repeat proteins"/>
    <property type="match status" value="1"/>
</dbReference>
<name>A0A2C9VB87_MANES</name>
<feature type="compositionally biased region" description="Acidic residues" evidence="9">
    <location>
        <begin position="548"/>
        <end position="559"/>
    </location>
</feature>
<feature type="domain" description="W2" evidence="10">
    <location>
        <begin position="557"/>
        <end position="726"/>
    </location>
</feature>
<feature type="region of interest" description="Disordered" evidence="9">
    <location>
        <begin position="531"/>
        <end position="564"/>
    </location>
</feature>
<dbReference type="Gene3D" id="3.90.550.10">
    <property type="entry name" value="Spore Coat Polysaccharide Biosynthesis Protein SpsA, Chain A"/>
    <property type="match status" value="1"/>
</dbReference>
<dbReference type="OrthoDB" id="424572at2759"/>
<dbReference type="PANTHER" id="PTHR45887">
    <property type="entry name" value="TRANSLATION INITIATION FACTOR EIF-2B SUBUNIT EPSILON"/>
    <property type="match status" value="1"/>
</dbReference>
<evidence type="ECO:0000259" key="10">
    <source>
        <dbReference type="PROSITE" id="PS51363"/>
    </source>
</evidence>
<dbReference type="Pfam" id="PF00483">
    <property type="entry name" value="NTP_transferase"/>
    <property type="match status" value="1"/>
</dbReference>
<dbReference type="PANTHER" id="PTHR45887:SF1">
    <property type="entry name" value="TRANSLATION INITIATION FACTOR EIF-2B SUBUNIT EPSILON"/>
    <property type="match status" value="1"/>
</dbReference>
<dbReference type="InterPro" id="IPR029044">
    <property type="entry name" value="Nucleotide-diphossugar_trans"/>
</dbReference>
<dbReference type="AlphaFoldDB" id="A0A2C9VB87"/>
<evidence type="ECO:0000313" key="11">
    <source>
        <dbReference type="EMBL" id="OAY42181.1"/>
    </source>
</evidence>
<dbReference type="FunFam" id="1.25.40.180:FF:000022">
    <property type="entry name" value="Translation initiation factor eIF-2B epsilon subunit"/>
    <property type="match status" value="1"/>
</dbReference>
<dbReference type="InterPro" id="IPR051956">
    <property type="entry name" value="eIF2B_epsilon"/>
</dbReference>
<evidence type="ECO:0000256" key="1">
    <source>
        <dbReference type="ARBA" id="ARBA00004514"/>
    </source>
</evidence>
<comment type="subunit">
    <text evidence="8">Component of the translation initiation factor 2B (eIF2B) complex which is a heterodecamer of two sets of five different subunits: alpha, beta, gamma, delta and epsilon. Subunits alpha, beta and delta comprise a regulatory subcomplex and subunits epsilon and gamma comprise a catalytic subcomplex. Within the complex, the hexameric regulatory complex resides at the center, with the two heterodimeric catalytic subcomplexes bound on opposite sides.</text>
</comment>
<evidence type="ECO:0000256" key="8">
    <source>
        <dbReference type="ARBA" id="ARBA00046432"/>
    </source>
</evidence>
<evidence type="ECO:0000256" key="7">
    <source>
        <dbReference type="ARBA" id="ARBA00044345"/>
    </source>
</evidence>
<dbReference type="InterPro" id="IPR044123">
    <property type="entry name" value="W2_eIF2B_epsilon"/>
</dbReference>
<dbReference type="SMART" id="SM00515">
    <property type="entry name" value="eIF5C"/>
    <property type="match status" value="1"/>
</dbReference>
<dbReference type="Gramene" id="Manes.09G159400.1.v8.1">
    <property type="protein sequence ID" value="Manes.09G159400.1.v8.1.CDS"/>
    <property type="gene ID" value="Manes.09G159400.v8.1"/>
</dbReference>
<organism evidence="11 12">
    <name type="scientific">Manihot esculenta</name>
    <name type="common">Cassava</name>
    <name type="synonym">Jatropha manihot</name>
    <dbReference type="NCBI Taxonomy" id="3983"/>
    <lineage>
        <taxon>Eukaryota</taxon>
        <taxon>Viridiplantae</taxon>
        <taxon>Streptophyta</taxon>
        <taxon>Embryophyta</taxon>
        <taxon>Tracheophyta</taxon>
        <taxon>Spermatophyta</taxon>
        <taxon>Magnoliopsida</taxon>
        <taxon>eudicotyledons</taxon>
        <taxon>Gunneridae</taxon>
        <taxon>Pentapetalae</taxon>
        <taxon>rosids</taxon>
        <taxon>fabids</taxon>
        <taxon>Malpighiales</taxon>
        <taxon>Euphorbiaceae</taxon>
        <taxon>Crotonoideae</taxon>
        <taxon>Manihoteae</taxon>
        <taxon>Manihot</taxon>
    </lineage>
</organism>
<dbReference type="InterPro" id="IPR016024">
    <property type="entry name" value="ARM-type_fold"/>
</dbReference>
<dbReference type="InterPro" id="IPR035543">
    <property type="entry name" value="eIF-2B_epsilon_N"/>
</dbReference>
<dbReference type="SUPFAM" id="SSF48371">
    <property type="entry name" value="ARM repeat"/>
    <property type="match status" value="1"/>
</dbReference>
<dbReference type="OMA" id="LAQSCKI"/>
<accession>A0A2C9VB87</accession>
<dbReference type="Pfam" id="PF25084">
    <property type="entry name" value="LbH_EIF2B"/>
    <property type="match status" value="1"/>
</dbReference>
<dbReference type="GO" id="GO:0031369">
    <property type="term" value="F:translation initiation factor binding"/>
    <property type="evidence" value="ECO:0000318"/>
    <property type="project" value="GO_Central"/>
</dbReference>
<dbReference type="CDD" id="cd05787">
    <property type="entry name" value="LbH_eIF2B_epsilon"/>
    <property type="match status" value="1"/>
</dbReference>
<dbReference type="InterPro" id="IPR003307">
    <property type="entry name" value="W2_domain"/>
</dbReference>
<keyword evidence="5" id="KW-0648">Protein biosynthesis</keyword>
<gene>
    <name evidence="11" type="ORF">MANES_09G159400v8</name>
</gene>
<protein>
    <recommendedName>
        <fullName evidence="6">Translation initiation factor eIF2B subunit epsilon</fullName>
    </recommendedName>
    <alternativeName>
        <fullName evidence="7">eIF2B GDP-GTP exchange factor subunit epsilon</fullName>
    </alternativeName>
</protein>
<evidence type="ECO:0000256" key="3">
    <source>
        <dbReference type="ARBA" id="ARBA00022490"/>
    </source>
</evidence>
<dbReference type="InterPro" id="IPR005835">
    <property type="entry name" value="NTP_transferase_dom"/>
</dbReference>
<dbReference type="InterPro" id="IPR056764">
    <property type="entry name" value="LbH_EIF2B3/5"/>
</dbReference>
<dbReference type="Gene3D" id="1.25.40.180">
    <property type="match status" value="1"/>
</dbReference>
<proteinExistence type="inferred from homology"/>
<dbReference type="STRING" id="3983.A0A2C9VB87"/>
<comment type="subcellular location">
    <subcellularLocation>
        <location evidence="1">Cytoplasm</location>
        <location evidence="1">Cytosol</location>
    </subcellularLocation>
</comment>
<keyword evidence="4" id="KW-0396">Initiation factor</keyword>
<keyword evidence="12" id="KW-1185">Reference proteome</keyword>
<dbReference type="PROSITE" id="PS51363">
    <property type="entry name" value="W2"/>
    <property type="match status" value="1"/>
</dbReference>
<dbReference type="GO" id="GO:0005085">
    <property type="term" value="F:guanyl-nucleotide exchange factor activity"/>
    <property type="evidence" value="ECO:0000318"/>
    <property type="project" value="GO_Central"/>
</dbReference>
<evidence type="ECO:0000256" key="5">
    <source>
        <dbReference type="ARBA" id="ARBA00022917"/>
    </source>
</evidence>
<sequence>MGAQRKGGTRATEDPEELARHPLQAIILADSFTTKFRPITLERPKVLLPLVNVPMINYTLAWLESAGVEEVFVFCCAHSRQVIDYLENSEWFSQPNFTVTTIESHNSISAGDALRLIYERNVIHGDFVLVSGDTVSNMSLTRAIQEHKERRKKDSNAVMTMVIKQSKPSPITHQSRLGTDELFMAIDPQTKQLLYYEEKADHLKGFISLENMLLADNPSICLHNDKQDCYIDICSPEVLSLFTDNFDYQHLRRHFVKGLLVDDIMGYKIFTYEIHSSYAARIDNYRSYDTISKDIIQRWTYPFVPDVTFFGNCATKVERQGMYRASEIEQSRSAQIGPFTVVGKGTRIGNNSKISNSVIGKNCTIGSNVSIVGSYIWDGVTIEDGCELRHAIICDGVIIKSGAVLQPGVVLSFKVVIGQQFVVPAYSKVSLLQQPTMQDSDEELEYADSNSGTLDSSIAGAMGKLNGDMTAELSGTQHWPASELGPGGAGYIWSISEGGHEDEWRHSVAPIPAEKLAEVMQGIEDDMELLNLDGTGLTPSGELKPDDNSNDSEDDDDSREDSFEKEVEATFLRAVHENINVGDIVLEMNSLRLSYNMTSADCGGAIFYAMMKLALEIPHTAAGELYKNVSSTVSTWQKLLKFYAKEIDDQIEVILKFEEMCLESAKEFSTSFSQILHLLYDKDILEEDAVLRWADEKKDAEESDKVFVKQSEKFIQWLKEASEEDD</sequence>
<dbReference type="FunFam" id="2.160.10.10:FF:000029">
    <property type="entry name" value="Trimeric LpxA-like enzyme"/>
    <property type="match status" value="1"/>
</dbReference>
<dbReference type="Proteomes" id="UP000091857">
    <property type="component" value="Chromosome 9"/>
</dbReference>
<dbReference type="CDD" id="cd11558">
    <property type="entry name" value="W2_eIF2B_epsilon"/>
    <property type="match status" value="1"/>
</dbReference>
<evidence type="ECO:0000256" key="4">
    <source>
        <dbReference type="ARBA" id="ARBA00022540"/>
    </source>
</evidence>
<evidence type="ECO:0000256" key="9">
    <source>
        <dbReference type="SAM" id="MobiDB-lite"/>
    </source>
</evidence>
<dbReference type="EMBL" id="CM004395">
    <property type="protein sequence ID" value="OAY42181.1"/>
    <property type="molecule type" value="Genomic_DNA"/>
</dbReference>
<evidence type="ECO:0000313" key="12">
    <source>
        <dbReference type="Proteomes" id="UP000091857"/>
    </source>
</evidence>
<dbReference type="SUPFAM" id="SSF51161">
    <property type="entry name" value="Trimeric LpxA-like enzymes"/>
    <property type="match status" value="1"/>
</dbReference>
<dbReference type="GO" id="GO:0003743">
    <property type="term" value="F:translation initiation factor activity"/>
    <property type="evidence" value="ECO:0000318"/>
    <property type="project" value="GO_Central"/>
</dbReference>
<dbReference type="GO" id="GO:0005851">
    <property type="term" value="C:eukaryotic translation initiation factor 2B complex"/>
    <property type="evidence" value="ECO:0000318"/>
    <property type="project" value="GO_Central"/>
</dbReference>
<reference evidence="12" key="1">
    <citation type="journal article" date="2016" name="Nat. Biotechnol.">
        <title>Sequencing wild and cultivated cassava and related species reveals extensive interspecific hybridization and genetic diversity.</title>
        <authorList>
            <person name="Bredeson J.V."/>
            <person name="Lyons J.B."/>
            <person name="Prochnik S.E."/>
            <person name="Wu G.A."/>
            <person name="Ha C.M."/>
            <person name="Edsinger-Gonzales E."/>
            <person name="Grimwood J."/>
            <person name="Schmutz J."/>
            <person name="Rabbi I.Y."/>
            <person name="Egesi C."/>
            <person name="Nauluvula P."/>
            <person name="Lebot V."/>
            <person name="Ndunguru J."/>
            <person name="Mkamilo G."/>
            <person name="Bart R.S."/>
            <person name="Setter T.L."/>
            <person name="Gleadow R.M."/>
            <person name="Kulakow P."/>
            <person name="Ferguson M.E."/>
            <person name="Rounsley S."/>
            <person name="Rokhsar D.S."/>
        </authorList>
    </citation>
    <scope>NUCLEOTIDE SEQUENCE [LARGE SCALE GENOMIC DNA]</scope>
    <source>
        <strain evidence="12">cv. AM560-2</strain>
    </source>
</reference>
<keyword evidence="3" id="KW-0963">Cytoplasm</keyword>
<evidence type="ECO:0000256" key="6">
    <source>
        <dbReference type="ARBA" id="ARBA00044144"/>
    </source>
</evidence>
<dbReference type="GO" id="GO:0005829">
    <property type="term" value="C:cytosol"/>
    <property type="evidence" value="ECO:0007669"/>
    <property type="project" value="UniProtKB-SubCell"/>
</dbReference>
<dbReference type="InterPro" id="IPR011004">
    <property type="entry name" value="Trimer_LpxA-like_sf"/>
</dbReference>
<dbReference type="CDD" id="cd04197">
    <property type="entry name" value="eIF-2B_epsilon_N"/>
    <property type="match status" value="1"/>
</dbReference>
<comment type="similarity">
    <text evidence="2">Belongs to the eIF-2B gamma/epsilon subunits family.</text>
</comment>
<dbReference type="FunFam" id="3.90.550.10:FF:000106">
    <property type="entry name" value="Translation initiation factor eIF-2B subunit epsilon"/>
    <property type="match status" value="1"/>
</dbReference>
<dbReference type="SUPFAM" id="SSF53448">
    <property type="entry name" value="Nucleotide-diphospho-sugar transferases"/>
    <property type="match status" value="1"/>
</dbReference>
<evidence type="ECO:0000256" key="2">
    <source>
        <dbReference type="ARBA" id="ARBA00007878"/>
    </source>
</evidence>
<dbReference type="Pfam" id="PF02020">
    <property type="entry name" value="W2"/>
    <property type="match status" value="1"/>
</dbReference>